<proteinExistence type="predicted"/>
<evidence type="ECO:0000313" key="3">
    <source>
        <dbReference type="Proteomes" id="UP001208689"/>
    </source>
</evidence>
<dbReference type="Proteomes" id="UP001208689">
    <property type="component" value="Chromosome"/>
</dbReference>
<name>A0ABY6HMS5_9ARCH</name>
<reference evidence="2" key="1">
    <citation type="submission" date="2022-09" db="EMBL/GenBank/DDBJ databases">
        <title>Actin cytoskeleton and complex cell architecture in an #Asgard archaeon.</title>
        <authorList>
            <person name="Ponce Toledo R.I."/>
            <person name="Schleper C."/>
            <person name="Rodrigues Oliveira T."/>
            <person name="Wollweber F."/>
            <person name="Xu J."/>
            <person name="Rittmann S."/>
            <person name="Klingl A."/>
            <person name="Pilhofer M."/>
        </authorList>
    </citation>
    <scope>NUCLEOTIDE SEQUENCE</scope>
    <source>
        <strain evidence="2">B-35</strain>
    </source>
</reference>
<dbReference type="InterPro" id="IPR005122">
    <property type="entry name" value="Uracil-DNA_glycosylase-like"/>
</dbReference>
<feature type="domain" description="FRG" evidence="1">
    <location>
        <begin position="38"/>
        <end position="167"/>
    </location>
</feature>
<dbReference type="Pfam" id="PF03167">
    <property type="entry name" value="UDG"/>
    <property type="match status" value="1"/>
</dbReference>
<dbReference type="EMBL" id="CP104013">
    <property type="protein sequence ID" value="UYP44187.1"/>
    <property type="molecule type" value="Genomic_DNA"/>
</dbReference>
<protein>
    <recommendedName>
        <fullName evidence="1">FRG domain-containing protein</fullName>
    </recommendedName>
</protein>
<dbReference type="SUPFAM" id="SSF52141">
    <property type="entry name" value="Uracil-DNA glycosylase-like"/>
    <property type="match status" value="1"/>
</dbReference>
<organism evidence="2 3">
    <name type="scientific">Candidatus Lokiarchaeum ossiferum</name>
    <dbReference type="NCBI Taxonomy" id="2951803"/>
    <lineage>
        <taxon>Archaea</taxon>
        <taxon>Promethearchaeati</taxon>
        <taxon>Promethearchaeota</taxon>
        <taxon>Promethearchaeia</taxon>
        <taxon>Promethearchaeales</taxon>
        <taxon>Promethearchaeaceae</taxon>
        <taxon>Candidatus Lokiarchaeum</taxon>
    </lineage>
</organism>
<sequence length="643" mass="76115">MKNDKKKQKLENNEIIIRSCELEINNLDEFEQIANFFQSSSYVFRGLSNHKYEITSKYDRARFNTAKLDATRATPYILQHIKKLVLNFKNILDDATNSYLINDKIKKFLKALNSSTTDISDSEKNLALLCLLQHYGCSTPLVDFTRNINIALYFACSDKINENGCIWVVMPSRLLWSSGHQMVTDTWEESNSRFFSFKDIANLIFLENSNYLHRQIALIDFNQFCINYNLPSFPRIENQEGVFGFGRADDKSFWEQFQSHSIFTAFDTDNKEEIMQILNSQQENPILIAKLILTTEFKRNWWETNKEKYKKYCSVFLFPDQQGIFIETDLQTKFSFSYMDRIISDKRKYKRLLQSIYGKDFTDRILNYNIRIKSENIISTLNKYYRNDQKRCMKCKEYYNRLNIIEKRDFSQRNMDFPAWLGNLDYTLEKGKPYRKNIMIIGESVTSKFKNKKMKSGNNLSNKRINNICFELGTITKDFSESNDPEDLISISVFWAKIQEMFQIHSPEFLNNFYLTDVGKCDCNKNHYMLFTCGMNYLLKEIKFIHPKIILIMGRRAQRLFLSLLSFDSQVKSIKYDNKNLPALSYFKPNMKKPVKGEFSYLKNLENPIHFLCVPHTSSANNKFKDWNQIGDFIRQQYSFNFH</sequence>
<dbReference type="SMART" id="SM00901">
    <property type="entry name" value="FRG"/>
    <property type="match status" value="1"/>
</dbReference>
<keyword evidence="3" id="KW-1185">Reference proteome</keyword>
<dbReference type="InterPro" id="IPR036895">
    <property type="entry name" value="Uracil-DNA_glycosylase-like_sf"/>
</dbReference>
<accession>A0ABY6HMS5</accession>
<dbReference type="InterPro" id="IPR014966">
    <property type="entry name" value="FRG-dom"/>
</dbReference>
<evidence type="ECO:0000259" key="1">
    <source>
        <dbReference type="SMART" id="SM00901"/>
    </source>
</evidence>
<dbReference type="Gene3D" id="3.40.470.10">
    <property type="entry name" value="Uracil-DNA glycosylase-like domain"/>
    <property type="match status" value="1"/>
</dbReference>
<dbReference type="Pfam" id="PF08867">
    <property type="entry name" value="FRG"/>
    <property type="match status" value="1"/>
</dbReference>
<gene>
    <name evidence="2" type="ORF">NEF87_000472</name>
</gene>
<evidence type="ECO:0000313" key="2">
    <source>
        <dbReference type="EMBL" id="UYP44187.1"/>
    </source>
</evidence>